<dbReference type="AlphaFoldDB" id="A0A5E5BQ77"/>
<evidence type="ECO:0000313" key="2">
    <source>
        <dbReference type="Proteomes" id="UP000382040"/>
    </source>
</evidence>
<proteinExistence type="predicted"/>
<name>A0A5E5BQ77_9BURK</name>
<reference evidence="1 2" key="1">
    <citation type="submission" date="2019-08" db="EMBL/GenBank/DDBJ databases">
        <authorList>
            <person name="Peeters C."/>
        </authorList>
    </citation>
    <scope>NUCLEOTIDE SEQUENCE [LARGE SCALE GENOMIC DNA]</scope>
    <source>
        <strain evidence="1 2">LMG 20603</strain>
    </source>
</reference>
<dbReference type="Proteomes" id="UP000382040">
    <property type="component" value="Unassembled WGS sequence"/>
</dbReference>
<sequence>MGTQLKKRRERGCKKARSGRALEDQAGRFGRFCFATGGRVSPKRSCRYIRRKEMSCMRYEGCSALVGPHQTRHINCHRSIDWKSKWRYALHSAASILAAPIPCLWRWDSLLHYGHFLRRLHLQANTAFRKSISRLQTCTTGTEELLSSGPLGNLTGYAFSRFREVPGHTEWNNKPIEVYRLI</sequence>
<organism evidence="1 2">
    <name type="scientific">Pandoraea bronchicola</name>
    <dbReference type="NCBI Taxonomy" id="2508287"/>
    <lineage>
        <taxon>Bacteria</taxon>
        <taxon>Pseudomonadati</taxon>
        <taxon>Pseudomonadota</taxon>
        <taxon>Betaproteobacteria</taxon>
        <taxon>Burkholderiales</taxon>
        <taxon>Burkholderiaceae</taxon>
        <taxon>Pandoraea</taxon>
    </lineage>
</organism>
<dbReference type="EMBL" id="CABPST010000002">
    <property type="protein sequence ID" value="VVE87215.1"/>
    <property type="molecule type" value="Genomic_DNA"/>
</dbReference>
<keyword evidence="2" id="KW-1185">Reference proteome</keyword>
<evidence type="ECO:0000313" key="1">
    <source>
        <dbReference type="EMBL" id="VVE87215.1"/>
    </source>
</evidence>
<accession>A0A5E5BQ77</accession>
<gene>
    <name evidence="1" type="ORF">PBR20603_01142</name>
</gene>
<protein>
    <submittedName>
        <fullName evidence="1">Uncharacterized protein</fullName>
    </submittedName>
</protein>